<dbReference type="AlphaFoldDB" id="A0A1Y1BSW2"/>
<name>A0A1Y1BSW2_9BURK</name>
<accession>A0A1Y1BSW2</accession>
<organism evidence="2 3">
    <name type="scientific">Burkholderia stabilis</name>
    <dbReference type="NCBI Taxonomy" id="95485"/>
    <lineage>
        <taxon>Bacteria</taxon>
        <taxon>Pseudomonadati</taxon>
        <taxon>Pseudomonadota</taxon>
        <taxon>Betaproteobacteria</taxon>
        <taxon>Burkholderiales</taxon>
        <taxon>Burkholderiaceae</taxon>
        <taxon>Burkholderia</taxon>
        <taxon>Burkholderia cepacia complex</taxon>
    </lineage>
</organism>
<protein>
    <recommendedName>
        <fullName evidence="4">DUF3592 domain-containing protein</fullName>
    </recommendedName>
</protein>
<proteinExistence type="predicted"/>
<feature type="transmembrane region" description="Helical" evidence="1">
    <location>
        <begin position="160"/>
        <end position="184"/>
    </location>
</feature>
<evidence type="ECO:0000313" key="3">
    <source>
        <dbReference type="Proteomes" id="UP000218432"/>
    </source>
</evidence>
<dbReference type="Proteomes" id="UP000218432">
    <property type="component" value="Chromosome 2"/>
</dbReference>
<reference evidence="2 3" key="1">
    <citation type="journal article" date="2017" name="Genome Announc.">
        <title>Complete Genome Sequence of Burkholderia stabilis FERMP-21014.</title>
        <authorList>
            <person name="Konishi K."/>
            <person name="Kumagai T."/>
            <person name="Sakasegawa S."/>
            <person name="Tamura T."/>
        </authorList>
    </citation>
    <scope>NUCLEOTIDE SEQUENCE [LARGE SCALE GENOMIC DNA]</scope>
    <source>
        <strain evidence="2 3">FERMP-21014</strain>
    </source>
</reference>
<evidence type="ECO:0008006" key="4">
    <source>
        <dbReference type="Google" id="ProtNLM"/>
    </source>
</evidence>
<keyword evidence="1" id="KW-0472">Membrane</keyword>
<dbReference type="EMBL" id="AP018112">
    <property type="protein sequence ID" value="BAX62186.1"/>
    <property type="molecule type" value="Genomic_DNA"/>
</dbReference>
<sequence length="197" mass="21266">MVANSVRNLQRTAMSVSCRMPRAACLRVMRITPGIHNNQERDSNANRNRSGSARAAAQRTEMLIVKGVFFTVVGACMLIGVVMHAQSTREFLRTSVVVPGRVVRLNAGPHHPEIAFTTLAGEQVEYPQGGDVSVPDGATVEVRYAPEAPAMTARMNTFGAIWGGVLTFGVMGAVFFLAGIGHLWSGARAWRSGRTRV</sequence>
<keyword evidence="1" id="KW-1133">Transmembrane helix</keyword>
<evidence type="ECO:0000256" key="1">
    <source>
        <dbReference type="SAM" id="Phobius"/>
    </source>
</evidence>
<feature type="transmembrane region" description="Helical" evidence="1">
    <location>
        <begin position="63"/>
        <end position="85"/>
    </location>
</feature>
<evidence type="ECO:0000313" key="2">
    <source>
        <dbReference type="EMBL" id="BAX62186.1"/>
    </source>
</evidence>
<gene>
    <name evidence="2" type="ORF">BSFP_050530</name>
</gene>
<keyword evidence="1" id="KW-0812">Transmembrane</keyword>